<protein>
    <recommendedName>
        <fullName evidence="9">Exosome complex component 10 homolog</fullName>
    </recommendedName>
</protein>
<dbReference type="GO" id="GO:0005730">
    <property type="term" value="C:nucleolus"/>
    <property type="evidence" value="ECO:0007669"/>
    <property type="project" value="TreeGrafter"/>
</dbReference>
<dbReference type="SMART" id="SM00474">
    <property type="entry name" value="35EXOc"/>
    <property type="match status" value="1"/>
</dbReference>
<keyword evidence="4" id="KW-0378">Hydrolase</keyword>
<keyword evidence="5" id="KW-0271">Exosome</keyword>
<proteinExistence type="inferred from homology"/>
<dbReference type="SUPFAM" id="SSF53098">
    <property type="entry name" value="Ribonuclease H-like"/>
    <property type="match status" value="1"/>
</dbReference>
<dbReference type="InterPro" id="IPR012588">
    <property type="entry name" value="Exosome-assoc_fac_Rrp6_N"/>
</dbReference>
<feature type="compositionally biased region" description="Acidic residues" evidence="10">
    <location>
        <begin position="675"/>
        <end position="694"/>
    </location>
</feature>
<dbReference type="CDD" id="cd06147">
    <property type="entry name" value="Rrp6p_like_exo"/>
    <property type="match status" value="1"/>
</dbReference>
<evidence type="ECO:0000256" key="10">
    <source>
        <dbReference type="SAM" id="MobiDB-lite"/>
    </source>
</evidence>
<dbReference type="GO" id="GO:0000467">
    <property type="term" value="P:exonucleolytic trimming to generate mature 3'-end of 5.8S rRNA from tricistronic rRNA transcript (SSU-rRNA, 5.8S rRNA, LSU-rRNA)"/>
    <property type="evidence" value="ECO:0007669"/>
    <property type="project" value="InterPro"/>
</dbReference>
<dbReference type="FunFam" id="3.30.420.10:FF:000059">
    <property type="entry name" value="Exosome complex exonuclease Rrp6"/>
    <property type="match status" value="1"/>
</dbReference>
<keyword evidence="3" id="KW-0540">Nuclease</keyword>
<dbReference type="PANTHER" id="PTHR12124:SF47">
    <property type="entry name" value="EXOSOME COMPONENT 10"/>
    <property type="match status" value="1"/>
</dbReference>
<dbReference type="AlphaFoldDB" id="A0AAQ4F4L6"/>
<evidence type="ECO:0000256" key="4">
    <source>
        <dbReference type="ARBA" id="ARBA00022801"/>
    </source>
</evidence>
<dbReference type="InterPro" id="IPR012337">
    <property type="entry name" value="RNaseH-like_sf"/>
</dbReference>
<dbReference type="GO" id="GO:0000166">
    <property type="term" value="F:nucleotide binding"/>
    <property type="evidence" value="ECO:0007669"/>
    <property type="project" value="InterPro"/>
</dbReference>
<accession>A0AAQ4F4L6</accession>
<sequence length="871" mass="98707">MASEDQPETGTSGETKFLNSYDDSNKYAEHVLRSVLQATKAANELPEAGEDFEYFSSFASFRQVMQADGKSVLKLMSSLASQQVGKGKFEGLDLEEKFDLLADINDTILERVGNSLDEADGVKKKQDDVVLMTVSATNRPIHTSWNLRDPKLAAKVHLLAAKNVVRPQINFRDKVDNRNIPFVPIIRDKPHSLKPLALLPERTADGHESYGHPYEWEIDRFEPPQEHLKPPAEKKLPAPLEQTAYTLVETSQQLQDMCAALSKETEIAVDLEHHSYRSFQGITCLMQISTRSHDYIVDTLKLRHELQVLNEVFANPKIIKVLHGADMDVLWLQRDFGLYLVGLFDTGQAARVLGLAHFSLAFLLRHYCRIEADKQFQLADWRIRPLPAVMIHYARSDTHYLLYIMDCLKSDLADRSNNNDNLVRSVFDRSKQVALKRYEKPIYNEQSYLELYRKSRKTFNSRQLHALRHLYAWRDHIARVEDESTGYVLPKHMILEISEVLPREQQGIMACCNPCPPLVRQNLNELHSIILKAREVPLNQKTMVPEELSWPVAAQVDLDSVLHSVHDRPRHDDAHLSLPTLLDEDGERVSAEKRTSRLVTKAVPSLGALAAKIPRTQSRANSLVLPYKRYKAAAEQGASEGEEDSRTPAGNHLELRAAEEEASSNEATAEKEEKQQEEEEEKQQKEEEEEEQEEEKAPPAVPYEDTALNEPLRSPKKTRRGKRKKPEPDVGLLPDGQTYNSPHVSAPSSEIVEDGSEGGTSFQPFDYNNAQTPKANAQKKQPWSYNPEKPADVKPGRRKRRRQQVKSHTFGNQDVFLGNAPSERILEQLFCRKGSQMTRPGRADDKTHENGGTAFQLRNFLSCGLAGCCTS</sequence>
<dbReference type="Proteomes" id="UP001321473">
    <property type="component" value="Unassembled WGS sequence"/>
</dbReference>
<comment type="caution">
    <text evidence="12">The sequence shown here is derived from an EMBL/GenBank/DDBJ whole genome shotgun (WGS) entry which is preliminary data.</text>
</comment>
<evidence type="ECO:0000256" key="9">
    <source>
        <dbReference type="ARBA" id="ARBA00070365"/>
    </source>
</evidence>
<dbReference type="InterPro" id="IPR002121">
    <property type="entry name" value="HRDC_dom"/>
</dbReference>
<feature type="domain" description="HRDC" evidence="11">
    <location>
        <begin position="460"/>
        <end position="540"/>
    </location>
</feature>
<dbReference type="GO" id="GO:0071040">
    <property type="term" value="P:nuclear polyadenylation-dependent antisense transcript catabolic process"/>
    <property type="evidence" value="ECO:0007669"/>
    <property type="project" value="TreeGrafter"/>
</dbReference>
<dbReference type="InterPro" id="IPR010997">
    <property type="entry name" value="HRDC-like_sf"/>
</dbReference>
<organism evidence="12 13">
    <name type="scientific">Amblyomma americanum</name>
    <name type="common">Lone star tick</name>
    <dbReference type="NCBI Taxonomy" id="6943"/>
    <lineage>
        <taxon>Eukaryota</taxon>
        <taxon>Metazoa</taxon>
        <taxon>Ecdysozoa</taxon>
        <taxon>Arthropoda</taxon>
        <taxon>Chelicerata</taxon>
        <taxon>Arachnida</taxon>
        <taxon>Acari</taxon>
        <taxon>Parasitiformes</taxon>
        <taxon>Ixodida</taxon>
        <taxon>Ixodoidea</taxon>
        <taxon>Ixodidae</taxon>
        <taxon>Amblyomminae</taxon>
        <taxon>Amblyomma</taxon>
    </lineage>
</organism>
<keyword evidence="7" id="KW-0539">Nucleus</keyword>
<dbReference type="GO" id="GO:0071036">
    <property type="term" value="P:nuclear polyadenylation-dependent snoRNA catabolic process"/>
    <property type="evidence" value="ECO:0007669"/>
    <property type="project" value="TreeGrafter"/>
</dbReference>
<dbReference type="GO" id="GO:0071044">
    <property type="term" value="P:histone mRNA catabolic process"/>
    <property type="evidence" value="ECO:0007669"/>
    <property type="project" value="TreeGrafter"/>
</dbReference>
<dbReference type="GO" id="GO:0071051">
    <property type="term" value="P:poly(A)-dependent snoRNA 3'-end processing"/>
    <property type="evidence" value="ECO:0007669"/>
    <property type="project" value="TreeGrafter"/>
</dbReference>
<keyword evidence="2" id="KW-0698">rRNA processing</keyword>
<gene>
    <name evidence="12" type="ORF">V5799_016622</name>
</gene>
<dbReference type="GO" id="GO:0000176">
    <property type="term" value="C:nuclear exosome (RNase complex)"/>
    <property type="evidence" value="ECO:0007669"/>
    <property type="project" value="InterPro"/>
</dbReference>
<keyword evidence="13" id="KW-1185">Reference proteome</keyword>
<evidence type="ECO:0000256" key="6">
    <source>
        <dbReference type="ARBA" id="ARBA00022839"/>
    </source>
</evidence>
<dbReference type="GO" id="GO:0071035">
    <property type="term" value="P:nuclear polyadenylation-dependent rRNA catabolic process"/>
    <property type="evidence" value="ECO:0007669"/>
    <property type="project" value="TreeGrafter"/>
</dbReference>
<comment type="similarity">
    <text evidence="8">Belongs to the exosome component 10/RRP6 family.</text>
</comment>
<dbReference type="InterPro" id="IPR045092">
    <property type="entry name" value="Rrp6-like"/>
</dbReference>
<feature type="compositionally biased region" description="Polar residues" evidence="10">
    <location>
        <begin position="759"/>
        <end position="784"/>
    </location>
</feature>
<comment type="subcellular location">
    <subcellularLocation>
        <location evidence="1">Nucleus</location>
    </subcellularLocation>
</comment>
<reference evidence="12 13" key="1">
    <citation type="journal article" date="2023" name="Arcadia Sci">
        <title>De novo assembly of a long-read Amblyomma americanum tick genome.</title>
        <authorList>
            <person name="Chou S."/>
            <person name="Poskanzer K.E."/>
            <person name="Rollins M."/>
            <person name="Thuy-Boun P.S."/>
        </authorList>
    </citation>
    <scope>NUCLEOTIDE SEQUENCE [LARGE SCALE GENOMIC DNA]</scope>
    <source>
        <strain evidence="12">F_SG_1</strain>
        <tissue evidence="12">Salivary glands</tissue>
    </source>
</reference>
<keyword evidence="6" id="KW-0269">Exonuclease</keyword>
<dbReference type="Pfam" id="PF08066">
    <property type="entry name" value="PMC2NT"/>
    <property type="match status" value="1"/>
</dbReference>
<dbReference type="PANTHER" id="PTHR12124">
    <property type="entry name" value="POLYMYOSITIS/SCLERODERMA AUTOANTIGEN-RELATED"/>
    <property type="match status" value="1"/>
</dbReference>
<dbReference type="GO" id="GO:0000175">
    <property type="term" value="F:3'-5'-RNA exonuclease activity"/>
    <property type="evidence" value="ECO:0007669"/>
    <property type="project" value="InterPro"/>
</dbReference>
<feature type="compositionally biased region" description="Polar residues" evidence="10">
    <location>
        <begin position="737"/>
        <end position="748"/>
    </location>
</feature>
<dbReference type="Gene3D" id="1.10.150.80">
    <property type="entry name" value="HRDC domain"/>
    <property type="match status" value="1"/>
</dbReference>
<dbReference type="SMART" id="SM00341">
    <property type="entry name" value="HRDC"/>
    <property type="match status" value="1"/>
</dbReference>
<evidence type="ECO:0000256" key="7">
    <source>
        <dbReference type="ARBA" id="ARBA00023242"/>
    </source>
</evidence>
<evidence type="ECO:0000313" key="12">
    <source>
        <dbReference type="EMBL" id="KAK8782036.1"/>
    </source>
</evidence>
<dbReference type="Gene3D" id="3.30.420.10">
    <property type="entry name" value="Ribonuclease H-like superfamily/Ribonuclease H"/>
    <property type="match status" value="1"/>
</dbReference>
<dbReference type="GO" id="GO:0071037">
    <property type="term" value="P:nuclear polyadenylation-dependent snRNA catabolic process"/>
    <property type="evidence" value="ECO:0007669"/>
    <property type="project" value="TreeGrafter"/>
</dbReference>
<evidence type="ECO:0000313" key="13">
    <source>
        <dbReference type="Proteomes" id="UP001321473"/>
    </source>
</evidence>
<dbReference type="Pfam" id="PF01612">
    <property type="entry name" value="DNA_pol_A_exo1"/>
    <property type="match status" value="1"/>
</dbReference>
<evidence type="ECO:0000256" key="2">
    <source>
        <dbReference type="ARBA" id="ARBA00022552"/>
    </source>
</evidence>
<feature type="region of interest" description="Disordered" evidence="10">
    <location>
        <begin position="657"/>
        <end position="811"/>
    </location>
</feature>
<dbReference type="GO" id="GO:0071039">
    <property type="term" value="P:nuclear polyadenylation-dependent CUT catabolic process"/>
    <property type="evidence" value="ECO:0007669"/>
    <property type="project" value="TreeGrafter"/>
</dbReference>
<evidence type="ECO:0000256" key="5">
    <source>
        <dbReference type="ARBA" id="ARBA00022835"/>
    </source>
</evidence>
<dbReference type="InterPro" id="IPR036397">
    <property type="entry name" value="RNaseH_sf"/>
</dbReference>
<evidence type="ECO:0000256" key="3">
    <source>
        <dbReference type="ARBA" id="ARBA00022722"/>
    </source>
</evidence>
<evidence type="ECO:0000259" key="11">
    <source>
        <dbReference type="PROSITE" id="PS50967"/>
    </source>
</evidence>
<dbReference type="SUPFAM" id="SSF47819">
    <property type="entry name" value="HRDC-like"/>
    <property type="match status" value="1"/>
</dbReference>
<evidence type="ECO:0000256" key="8">
    <source>
        <dbReference type="ARBA" id="ARBA00043957"/>
    </source>
</evidence>
<feature type="compositionally biased region" description="Basic residues" evidence="10">
    <location>
        <begin position="714"/>
        <end position="725"/>
    </location>
</feature>
<dbReference type="InterPro" id="IPR002562">
    <property type="entry name" value="3'-5'_exonuclease_dom"/>
</dbReference>
<dbReference type="Pfam" id="PF00570">
    <property type="entry name" value="HRDC"/>
    <property type="match status" value="1"/>
</dbReference>
<feature type="compositionally biased region" description="Basic residues" evidence="10">
    <location>
        <begin position="796"/>
        <end position="805"/>
    </location>
</feature>
<dbReference type="EMBL" id="JARKHS020007064">
    <property type="protein sequence ID" value="KAK8782036.1"/>
    <property type="molecule type" value="Genomic_DNA"/>
</dbReference>
<evidence type="ECO:0000256" key="1">
    <source>
        <dbReference type="ARBA" id="ARBA00004123"/>
    </source>
</evidence>
<dbReference type="GO" id="GO:0071038">
    <property type="term" value="P:TRAMP-dependent tRNA surveillance pathway"/>
    <property type="evidence" value="ECO:0007669"/>
    <property type="project" value="TreeGrafter"/>
</dbReference>
<dbReference type="InterPro" id="IPR044876">
    <property type="entry name" value="HRDC_dom_sf"/>
</dbReference>
<name>A0AAQ4F4L6_AMBAM</name>
<dbReference type="InterPro" id="IPR049559">
    <property type="entry name" value="Rrp6p-like_exo"/>
</dbReference>
<dbReference type="FunFam" id="1.10.150.80:FF:000001">
    <property type="entry name" value="Putative exosome component 10"/>
    <property type="match status" value="1"/>
</dbReference>
<dbReference type="PROSITE" id="PS50967">
    <property type="entry name" value="HRDC"/>
    <property type="match status" value="1"/>
</dbReference>
<dbReference type="GO" id="GO:0003727">
    <property type="term" value="F:single-stranded RNA binding"/>
    <property type="evidence" value="ECO:0007669"/>
    <property type="project" value="TreeGrafter"/>
</dbReference>